<evidence type="ECO:0000313" key="5">
    <source>
        <dbReference type="Proteomes" id="UP000319941"/>
    </source>
</evidence>
<dbReference type="RefSeq" id="WP_144727397.1">
    <property type="nucleotide sequence ID" value="NZ_CAWOWR010000107.1"/>
</dbReference>
<evidence type="ECO:0000256" key="2">
    <source>
        <dbReference type="SAM" id="SignalP"/>
    </source>
</evidence>
<dbReference type="SUPFAM" id="SSF56925">
    <property type="entry name" value="OMPA-like"/>
    <property type="match status" value="1"/>
</dbReference>
<sequence>MIKSRLLAAPLASVSFAALALALSGHANAADNTAEGLYIGVGTGFSSLENDDSDDAGDFIESGSEDFDVDDDDNVYKAFVGYQYNPYFATEAFYTDLGTVQLKGNDFGNTDLKSKAYGVNVVGILPIGQYFSLFAKAGMAKWETDVDGNLGNSSVDLKDNDGFDPVYGAGAQVNLDPFLIRAEYERYDFDSDYQVDAFTASVGYKF</sequence>
<evidence type="ECO:0000313" key="4">
    <source>
        <dbReference type="EMBL" id="TVU70576.1"/>
    </source>
</evidence>
<dbReference type="InterPro" id="IPR011250">
    <property type="entry name" value="OMP/PagP_B-barrel"/>
</dbReference>
<keyword evidence="5" id="KW-1185">Reference proteome</keyword>
<dbReference type="STRING" id="553385.GCA_000591415_01768"/>
<reference evidence="4 5" key="1">
    <citation type="submission" date="2019-07" db="EMBL/GenBank/DDBJ databases">
        <title>Diversity of Bacteria from Kongsfjorden, Arctic.</title>
        <authorList>
            <person name="Yu Y."/>
        </authorList>
    </citation>
    <scope>NUCLEOTIDE SEQUENCE [LARGE SCALE GENOMIC DNA]</scope>
    <source>
        <strain evidence="4 5">SM1923</strain>
    </source>
</reference>
<protein>
    <submittedName>
        <fullName evidence="4">Porin family protein</fullName>
    </submittedName>
</protein>
<dbReference type="OrthoDB" id="5786186at2"/>
<evidence type="ECO:0000259" key="3">
    <source>
        <dbReference type="Pfam" id="PF13505"/>
    </source>
</evidence>
<dbReference type="Pfam" id="PF13505">
    <property type="entry name" value="OMP_b-brl"/>
    <property type="match status" value="1"/>
</dbReference>
<accession>A0A558HN71</accession>
<proteinExistence type="predicted"/>
<name>A0A558HN71_9GAMM</name>
<organism evidence="4 5">
    <name type="scientific">Cobetia crustatorum</name>
    <dbReference type="NCBI Taxonomy" id="553385"/>
    <lineage>
        <taxon>Bacteria</taxon>
        <taxon>Pseudomonadati</taxon>
        <taxon>Pseudomonadota</taxon>
        <taxon>Gammaproteobacteria</taxon>
        <taxon>Oceanospirillales</taxon>
        <taxon>Halomonadaceae</taxon>
        <taxon>Cobetia</taxon>
    </lineage>
</organism>
<dbReference type="EMBL" id="VNFH01000005">
    <property type="protein sequence ID" value="TVU70576.1"/>
    <property type="molecule type" value="Genomic_DNA"/>
</dbReference>
<feature type="signal peptide" evidence="2">
    <location>
        <begin position="1"/>
        <end position="29"/>
    </location>
</feature>
<dbReference type="Proteomes" id="UP000319941">
    <property type="component" value="Unassembled WGS sequence"/>
</dbReference>
<gene>
    <name evidence="4" type="ORF">FQP86_08055</name>
</gene>
<feature type="chain" id="PRO_5021894590" evidence="2">
    <location>
        <begin position="30"/>
        <end position="206"/>
    </location>
</feature>
<comment type="caution">
    <text evidence="4">The sequence shown here is derived from an EMBL/GenBank/DDBJ whole genome shotgun (WGS) entry which is preliminary data.</text>
</comment>
<keyword evidence="1 2" id="KW-0732">Signal</keyword>
<dbReference type="InterPro" id="IPR027385">
    <property type="entry name" value="Beta-barrel_OMP"/>
</dbReference>
<dbReference type="Gene3D" id="2.40.160.20">
    <property type="match status" value="1"/>
</dbReference>
<dbReference type="AlphaFoldDB" id="A0A558HN71"/>
<evidence type="ECO:0000256" key="1">
    <source>
        <dbReference type="ARBA" id="ARBA00022729"/>
    </source>
</evidence>
<feature type="domain" description="Outer membrane protein beta-barrel" evidence="3">
    <location>
        <begin position="18"/>
        <end position="206"/>
    </location>
</feature>